<keyword evidence="2" id="KW-0238">DNA-binding</keyword>
<accession>A0A7W7G135</accession>
<dbReference type="PANTHER" id="PTHR46796">
    <property type="entry name" value="HTH-TYPE TRANSCRIPTIONAL ACTIVATOR RHAS-RELATED"/>
    <property type="match status" value="1"/>
</dbReference>
<keyword evidence="1" id="KW-0805">Transcription regulation</keyword>
<dbReference type="InterPro" id="IPR009057">
    <property type="entry name" value="Homeodomain-like_sf"/>
</dbReference>
<dbReference type="InterPro" id="IPR018060">
    <property type="entry name" value="HTH_AraC"/>
</dbReference>
<evidence type="ECO:0000313" key="6">
    <source>
        <dbReference type="Proteomes" id="UP000542742"/>
    </source>
</evidence>
<dbReference type="Gene3D" id="1.10.10.60">
    <property type="entry name" value="Homeodomain-like"/>
    <property type="match status" value="2"/>
</dbReference>
<proteinExistence type="predicted"/>
<evidence type="ECO:0000256" key="1">
    <source>
        <dbReference type="ARBA" id="ARBA00023015"/>
    </source>
</evidence>
<name>A0A7W7G135_9ACTN</name>
<dbReference type="GO" id="GO:0003700">
    <property type="term" value="F:DNA-binding transcription factor activity"/>
    <property type="evidence" value="ECO:0007669"/>
    <property type="project" value="InterPro"/>
</dbReference>
<dbReference type="InterPro" id="IPR018062">
    <property type="entry name" value="HTH_AraC-typ_CS"/>
</dbReference>
<dbReference type="GO" id="GO:0043565">
    <property type="term" value="F:sequence-specific DNA binding"/>
    <property type="evidence" value="ECO:0007669"/>
    <property type="project" value="InterPro"/>
</dbReference>
<dbReference type="InterPro" id="IPR050204">
    <property type="entry name" value="AraC_XylS_family_regulators"/>
</dbReference>
<dbReference type="PROSITE" id="PS00041">
    <property type="entry name" value="HTH_ARAC_FAMILY_1"/>
    <property type="match status" value="1"/>
</dbReference>
<evidence type="ECO:0000256" key="2">
    <source>
        <dbReference type="ARBA" id="ARBA00023125"/>
    </source>
</evidence>
<comment type="caution">
    <text evidence="5">The sequence shown here is derived from an EMBL/GenBank/DDBJ whole genome shotgun (WGS) entry which is preliminary data.</text>
</comment>
<keyword evidence="3" id="KW-0804">Transcription</keyword>
<dbReference type="PRINTS" id="PR00032">
    <property type="entry name" value="HTHARAC"/>
</dbReference>
<organism evidence="5 6">
    <name type="scientific">Paractinoplanes abujensis</name>
    <dbReference type="NCBI Taxonomy" id="882441"/>
    <lineage>
        <taxon>Bacteria</taxon>
        <taxon>Bacillati</taxon>
        <taxon>Actinomycetota</taxon>
        <taxon>Actinomycetes</taxon>
        <taxon>Micromonosporales</taxon>
        <taxon>Micromonosporaceae</taxon>
        <taxon>Paractinoplanes</taxon>
    </lineage>
</organism>
<dbReference type="PROSITE" id="PS01124">
    <property type="entry name" value="HTH_ARAC_FAMILY_2"/>
    <property type="match status" value="1"/>
</dbReference>
<dbReference type="AlphaFoldDB" id="A0A7W7G135"/>
<dbReference type="Pfam" id="PF12833">
    <property type="entry name" value="HTH_18"/>
    <property type="match status" value="1"/>
</dbReference>
<dbReference type="SUPFAM" id="SSF46689">
    <property type="entry name" value="Homeodomain-like"/>
    <property type="match status" value="2"/>
</dbReference>
<evidence type="ECO:0000313" key="5">
    <source>
        <dbReference type="EMBL" id="MBB4693728.1"/>
    </source>
</evidence>
<gene>
    <name evidence="5" type="ORF">BKA14_003876</name>
</gene>
<keyword evidence="6" id="KW-1185">Reference proteome</keyword>
<protein>
    <submittedName>
        <fullName evidence="5">AraC family transcriptional regulator</fullName>
    </submittedName>
</protein>
<dbReference type="SMART" id="SM00342">
    <property type="entry name" value="HTH_ARAC"/>
    <property type="match status" value="1"/>
</dbReference>
<evidence type="ECO:0000259" key="4">
    <source>
        <dbReference type="PROSITE" id="PS01124"/>
    </source>
</evidence>
<dbReference type="EMBL" id="JACHMF010000001">
    <property type="protein sequence ID" value="MBB4693728.1"/>
    <property type="molecule type" value="Genomic_DNA"/>
</dbReference>
<dbReference type="InterPro" id="IPR020449">
    <property type="entry name" value="Tscrpt_reg_AraC-type_HTH"/>
</dbReference>
<dbReference type="PANTHER" id="PTHR46796:SF6">
    <property type="entry name" value="ARAC SUBFAMILY"/>
    <property type="match status" value="1"/>
</dbReference>
<evidence type="ECO:0000256" key="3">
    <source>
        <dbReference type="ARBA" id="ARBA00023163"/>
    </source>
</evidence>
<dbReference type="RefSeq" id="WP_184952311.1">
    <property type="nucleotide sequence ID" value="NZ_BOMC01000054.1"/>
</dbReference>
<reference evidence="5 6" key="1">
    <citation type="submission" date="2020-08" db="EMBL/GenBank/DDBJ databases">
        <title>Sequencing the genomes of 1000 actinobacteria strains.</title>
        <authorList>
            <person name="Klenk H.-P."/>
        </authorList>
    </citation>
    <scope>NUCLEOTIDE SEQUENCE [LARGE SCALE GENOMIC DNA]</scope>
    <source>
        <strain evidence="5 6">DSM 45518</strain>
    </source>
</reference>
<sequence length="282" mass="31162">MLSTALHAGQPYATSTFDTWERGWRSLLLRRWTHAAEADDVTVPAIEEQMVAVMVSGRRHVRVGARSAVLGAGDVSMTPPGQASRLSWRTEGSEPSAMLQLHLPAGTTERLAGELGAVRRPDALRVADPLVAETIRTLERAARAGAPDLYAASAAEFLAVHLLTRTLPSPPRHEDARVRLLKDYLHAALDRDVSLADMARAARMSRYHLIRVFTAAEGITPYRYLMRLRVDQGRRLLTSTTLPVGVIARRCGFADQAHFARVFRRATGAAPTEYRLELRDPK</sequence>
<feature type="domain" description="HTH araC/xylS-type" evidence="4">
    <location>
        <begin position="179"/>
        <end position="277"/>
    </location>
</feature>
<dbReference type="Proteomes" id="UP000542742">
    <property type="component" value="Unassembled WGS sequence"/>
</dbReference>